<accession>A0A318H1M7</accession>
<sequence>MSTNELRPATRAWPRQQRGITLIGLIFWATLITFVAIVALRVVPTVNEYYTIARTVDKVAREGGGTVPEIRIAFDRYRQIEYGITSLTGRDLDITKENDRIVVSFAYSKEIELFGPVHLLIKYQGRSH</sequence>
<keyword evidence="1" id="KW-1133">Transmembrane helix</keyword>
<feature type="transmembrane region" description="Helical" evidence="1">
    <location>
        <begin position="20"/>
        <end position="43"/>
    </location>
</feature>
<proteinExistence type="predicted"/>
<keyword evidence="3" id="KW-1185">Reference proteome</keyword>
<evidence type="ECO:0000256" key="1">
    <source>
        <dbReference type="SAM" id="Phobius"/>
    </source>
</evidence>
<dbReference type="Proteomes" id="UP000247811">
    <property type="component" value="Unassembled WGS sequence"/>
</dbReference>
<gene>
    <name evidence="2" type="ORF">C7444_105134</name>
</gene>
<dbReference type="OrthoDB" id="9133279at2"/>
<evidence type="ECO:0000313" key="2">
    <source>
        <dbReference type="EMBL" id="PXW97035.1"/>
    </source>
</evidence>
<dbReference type="RefSeq" id="WP_110400307.1">
    <property type="nucleotide sequence ID" value="NZ_QJJS01000005.1"/>
</dbReference>
<name>A0A318H1M7_9BURK</name>
<evidence type="ECO:0000313" key="3">
    <source>
        <dbReference type="Proteomes" id="UP000247811"/>
    </source>
</evidence>
<protein>
    <submittedName>
        <fullName evidence="2">Uncharacterized protein DUF4845</fullName>
    </submittedName>
</protein>
<reference evidence="2 3" key="1">
    <citation type="submission" date="2018-05" db="EMBL/GenBank/DDBJ databases">
        <title>Genomic Encyclopedia of Type Strains, Phase IV (KMG-IV): sequencing the most valuable type-strain genomes for metagenomic binning, comparative biology and taxonomic classification.</title>
        <authorList>
            <person name="Goeker M."/>
        </authorList>
    </citation>
    <scope>NUCLEOTIDE SEQUENCE [LARGE SCALE GENOMIC DNA]</scope>
    <source>
        <strain evidence="2 3">DSM 566</strain>
    </source>
</reference>
<comment type="caution">
    <text evidence="2">The sequence shown here is derived from an EMBL/GenBank/DDBJ whole genome shotgun (WGS) entry which is preliminary data.</text>
</comment>
<keyword evidence="1" id="KW-0812">Transmembrane</keyword>
<keyword evidence="1" id="KW-0472">Membrane</keyword>
<dbReference type="Pfam" id="PF16137">
    <property type="entry name" value="DUF4845"/>
    <property type="match status" value="1"/>
</dbReference>
<dbReference type="AlphaFoldDB" id="A0A318H1M7"/>
<organism evidence="2 3">
    <name type="scientific">Sphaerotilus hippei</name>
    <dbReference type="NCBI Taxonomy" id="744406"/>
    <lineage>
        <taxon>Bacteria</taxon>
        <taxon>Pseudomonadati</taxon>
        <taxon>Pseudomonadota</taxon>
        <taxon>Betaproteobacteria</taxon>
        <taxon>Burkholderiales</taxon>
        <taxon>Sphaerotilaceae</taxon>
        <taxon>Sphaerotilus</taxon>
    </lineage>
</organism>
<dbReference type="InterPro" id="IPR032314">
    <property type="entry name" value="DUF4845"/>
</dbReference>
<dbReference type="EMBL" id="QJJS01000005">
    <property type="protein sequence ID" value="PXW97035.1"/>
    <property type="molecule type" value="Genomic_DNA"/>
</dbReference>